<keyword evidence="3" id="KW-1185">Reference proteome</keyword>
<evidence type="ECO:0000313" key="2">
    <source>
        <dbReference type="EMBL" id="CAD7076823.1"/>
    </source>
</evidence>
<evidence type="ECO:0000313" key="3">
    <source>
        <dbReference type="Proteomes" id="UP000594454"/>
    </source>
</evidence>
<feature type="region of interest" description="Disordered" evidence="1">
    <location>
        <begin position="448"/>
        <end position="481"/>
    </location>
</feature>
<name>A0A7R8U9S9_HERIL</name>
<sequence length="527" mass="59326">MTSNIIASILKLKRRENYEDSHNSTADEEFVYVSDTLQPVGVPEEQETSLSTRVQQPDRYGFSSVCANSEIDCDEITLMDLNGPESVQWKQAMIDEFDSFEQSDAWEVVNLPVDSTVVPCKWIFKRKMDSDNNTTYRARAMLSVVITVVCVVCYCCHRNIKKRSESIYRQQRWIDSAGPNMEVYSVEQCYEAARLYAESPETTSATIHLSSAVHSGPPPSYDSVLAMDEFIGRPSPPPKYRQPIRKFDRKCCTIARQTALPLNTCNISNCRKHRHQQHHSVPEALRTCGSCSCLQRQMHQSDQNSHTNPESQNDVSPNKNVPTSADSINNNVTTSSGGTLQTIKPLYECHTCQLCGKLQQYPNATAQHLRTTTEADVENGNSESATTLCSCNTLETIFDTGNPNENDNGNERLVHPEDNKVQVDSMNNEVTSTSCAPQSTLEFEQDSNLNQTNPHHQHRHGNHQQQSHHTEHQQPEPQHQPLQTQNLSALDTFNENGIIRMDMSQIIDRTGLPTYEAAIKLESSGYV</sequence>
<dbReference type="AlphaFoldDB" id="A0A7R8U9S9"/>
<dbReference type="Proteomes" id="UP000594454">
    <property type="component" value="Chromosome 1"/>
</dbReference>
<dbReference type="EMBL" id="LR899009">
    <property type="protein sequence ID" value="CAD7076823.1"/>
    <property type="molecule type" value="Genomic_DNA"/>
</dbReference>
<feature type="region of interest" description="Disordered" evidence="1">
    <location>
        <begin position="302"/>
        <end position="333"/>
    </location>
</feature>
<evidence type="ECO:0000256" key="1">
    <source>
        <dbReference type="SAM" id="MobiDB-lite"/>
    </source>
</evidence>
<organism evidence="2 3">
    <name type="scientific">Hermetia illucens</name>
    <name type="common">Black soldier fly</name>
    <dbReference type="NCBI Taxonomy" id="343691"/>
    <lineage>
        <taxon>Eukaryota</taxon>
        <taxon>Metazoa</taxon>
        <taxon>Ecdysozoa</taxon>
        <taxon>Arthropoda</taxon>
        <taxon>Hexapoda</taxon>
        <taxon>Insecta</taxon>
        <taxon>Pterygota</taxon>
        <taxon>Neoptera</taxon>
        <taxon>Endopterygota</taxon>
        <taxon>Diptera</taxon>
        <taxon>Brachycera</taxon>
        <taxon>Stratiomyomorpha</taxon>
        <taxon>Stratiomyidae</taxon>
        <taxon>Hermetiinae</taxon>
        <taxon>Hermetia</taxon>
    </lineage>
</organism>
<reference evidence="2 3" key="1">
    <citation type="submission" date="2020-11" db="EMBL/GenBank/DDBJ databases">
        <authorList>
            <person name="Wallbank WR R."/>
            <person name="Pardo Diaz C."/>
            <person name="Kozak K."/>
            <person name="Martin S."/>
            <person name="Jiggins C."/>
            <person name="Moest M."/>
            <person name="Warren A I."/>
            <person name="Generalovic N T."/>
            <person name="Byers J.R.P. K."/>
            <person name="Montejo-Kovacevich G."/>
            <person name="Yen C E."/>
        </authorList>
    </citation>
    <scope>NUCLEOTIDE SEQUENCE [LARGE SCALE GENOMIC DNA]</scope>
</reference>
<gene>
    <name evidence="2" type="ORF">HERILL_LOCUS215</name>
</gene>
<proteinExistence type="predicted"/>
<dbReference type="OrthoDB" id="7674340at2759"/>
<protein>
    <submittedName>
        <fullName evidence="2">Uncharacterized protein</fullName>
    </submittedName>
</protein>
<dbReference type="InParanoid" id="A0A7R8U9S9"/>
<accession>A0A7R8U9S9</accession>